<sequence>MSHIPPNGPPPPYHGYQPPPGSYPPPHGYQPPGGYAYVPAPVMMPVYPPVHIPPVHIPPVQIPPVPSADTTYVTNNYIYQPPQQSSYPHQYPDQHYQPPPPQQDPIVIGNDDFIDWIPTDSHTAQNYKPRAVVAGHEGWDSSPLWVIRAHHAGDLVPGKLAIKHKAAFIPHNMRELRVHNFEVLCAPPGSTRWLPASNGNVPVGAIPAGNTVSAEPLYIGRVRHMLSLTPGKVHPSHRCCYISFGGGEVSYKSYEVLCKIIG</sequence>
<reference evidence="2 3" key="1">
    <citation type="submission" date="2021-06" db="EMBL/GenBank/DDBJ databases">
        <title>A haploid diamondback moth (Plutella xylostella L.) genome assembly resolves 31 chromosomes and identifies a diamide resistance mutation.</title>
        <authorList>
            <person name="Ward C.M."/>
            <person name="Perry K.D."/>
            <person name="Baker G."/>
            <person name="Powis K."/>
            <person name="Heckel D.G."/>
            <person name="Baxter S.W."/>
        </authorList>
    </citation>
    <scope>NUCLEOTIDE SEQUENCE [LARGE SCALE GENOMIC DNA]</scope>
    <source>
        <strain evidence="2 3">LV</strain>
        <tissue evidence="2">Single pupa</tissue>
    </source>
</reference>
<feature type="region of interest" description="Disordered" evidence="1">
    <location>
        <begin position="1"/>
        <end position="27"/>
    </location>
</feature>
<comment type="caution">
    <text evidence="2">The sequence shown here is derived from an EMBL/GenBank/DDBJ whole genome shotgun (WGS) entry which is preliminary data.</text>
</comment>
<dbReference type="Proteomes" id="UP000823941">
    <property type="component" value="Chromosome 6"/>
</dbReference>
<gene>
    <name evidence="2" type="ORF">JYU34_004633</name>
</gene>
<proteinExistence type="predicted"/>
<dbReference type="InterPro" id="IPR006616">
    <property type="entry name" value="DM9_repeat"/>
</dbReference>
<evidence type="ECO:0000313" key="3">
    <source>
        <dbReference type="Proteomes" id="UP000823941"/>
    </source>
</evidence>
<name>A0ABQ7QYL1_PLUXY</name>
<evidence type="ECO:0000256" key="1">
    <source>
        <dbReference type="SAM" id="MobiDB-lite"/>
    </source>
</evidence>
<organism evidence="2 3">
    <name type="scientific">Plutella xylostella</name>
    <name type="common">Diamondback moth</name>
    <name type="synonym">Plutella maculipennis</name>
    <dbReference type="NCBI Taxonomy" id="51655"/>
    <lineage>
        <taxon>Eukaryota</taxon>
        <taxon>Metazoa</taxon>
        <taxon>Ecdysozoa</taxon>
        <taxon>Arthropoda</taxon>
        <taxon>Hexapoda</taxon>
        <taxon>Insecta</taxon>
        <taxon>Pterygota</taxon>
        <taxon>Neoptera</taxon>
        <taxon>Endopterygota</taxon>
        <taxon>Lepidoptera</taxon>
        <taxon>Glossata</taxon>
        <taxon>Ditrysia</taxon>
        <taxon>Yponomeutoidea</taxon>
        <taxon>Plutellidae</taxon>
        <taxon>Plutella</taxon>
    </lineage>
</organism>
<keyword evidence="3" id="KW-1185">Reference proteome</keyword>
<dbReference type="EMBL" id="JAHIBW010000006">
    <property type="protein sequence ID" value="KAG7310094.1"/>
    <property type="molecule type" value="Genomic_DNA"/>
</dbReference>
<dbReference type="SMART" id="SM00696">
    <property type="entry name" value="DM9"/>
    <property type="match status" value="2"/>
</dbReference>
<evidence type="ECO:0000313" key="2">
    <source>
        <dbReference type="EMBL" id="KAG7310094.1"/>
    </source>
</evidence>
<protein>
    <submittedName>
        <fullName evidence="2">Uncharacterized protein</fullName>
    </submittedName>
</protein>
<accession>A0ABQ7QYL1</accession>
<dbReference type="PANTHER" id="PTHR31649:SF1">
    <property type="entry name" value="FARNESOIC ACID O-METHYL TRANSFERASE DOMAIN-CONTAINING PROTEIN"/>
    <property type="match status" value="1"/>
</dbReference>
<dbReference type="Pfam" id="PF11901">
    <property type="entry name" value="DM9"/>
    <property type="match status" value="1"/>
</dbReference>
<dbReference type="PANTHER" id="PTHR31649">
    <property type="entry name" value="AGAP009604-PA"/>
    <property type="match status" value="1"/>
</dbReference>